<dbReference type="Pfam" id="PF13460">
    <property type="entry name" value="NAD_binding_10"/>
    <property type="match status" value="1"/>
</dbReference>
<dbReference type="SUPFAM" id="SSF51735">
    <property type="entry name" value="NAD(P)-binding Rossmann-fold domains"/>
    <property type="match status" value="1"/>
</dbReference>
<dbReference type="EMBL" id="JAACJS010000015">
    <property type="protein sequence ID" value="NCI50644.1"/>
    <property type="molecule type" value="Genomic_DNA"/>
</dbReference>
<sequence length="221" mass="24640">MKKAILFGASGLIGSLLLQELLGDESYAQVIVVVRKDLGIHHPKLKILIGDLRSLPSLKDQLVGDDVFITLGTTKKNTPDEKKYYEVDHDYPVLASTITKENGADTLVLVSAVGPNPDSKIFYIRTKAETERDVASVGFAHTHIFRPSMLMGNRKEKRPLEKFLIGVFRLINPVFVGSLSRFRGIEGTDLAKAMVIAAKKKEAAFNVYEWKEIMGLLQEQR</sequence>
<comment type="caution">
    <text evidence="2">The sequence shown here is derived from an EMBL/GenBank/DDBJ whole genome shotgun (WGS) entry which is preliminary data.</text>
</comment>
<evidence type="ECO:0000259" key="1">
    <source>
        <dbReference type="Pfam" id="PF13460"/>
    </source>
</evidence>
<gene>
    <name evidence="2" type="ORF">GWC95_11965</name>
</gene>
<dbReference type="RefSeq" id="WP_161818962.1">
    <property type="nucleotide sequence ID" value="NZ_JAACJS010000015.1"/>
</dbReference>
<reference evidence="2 3" key="1">
    <citation type="submission" date="2020-01" db="EMBL/GenBank/DDBJ databases">
        <title>Genome analysis.</title>
        <authorList>
            <person name="Wu S."/>
            <person name="Wang G."/>
        </authorList>
    </citation>
    <scope>NUCLEOTIDE SEQUENCE [LARGE SCALE GENOMIC DNA]</scope>
    <source>
        <strain evidence="2 3">SYL130</strain>
    </source>
</reference>
<feature type="domain" description="NAD(P)-binding" evidence="1">
    <location>
        <begin position="8"/>
        <end position="154"/>
    </location>
</feature>
<protein>
    <submittedName>
        <fullName evidence="2">NAD(P)H-binding protein</fullName>
    </submittedName>
</protein>
<dbReference type="PANTHER" id="PTHR14097:SF7">
    <property type="entry name" value="OXIDOREDUCTASE HTATIP2"/>
    <property type="match status" value="1"/>
</dbReference>
<dbReference type="PANTHER" id="PTHR14097">
    <property type="entry name" value="OXIDOREDUCTASE HTATIP2"/>
    <property type="match status" value="1"/>
</dbReference>
<dbReference type="Proteomes" id="UP000753802">
    <property type="component" value="Unassembled WGS sequence"/>
</dbReference>
<dbReference type="InterPro" id="IPR036291">
    <property type="entry name" value="NAD(P)-bd_dom_sf"/>
</dbReference>
<proteinExistence type="predicted"/>
<name>A0ABW9ZWN5_9BACT</name>
<keyword evidence="3" id="KW-1185">Reference proteome</keyword>
<dbReference type="InterPro" id="IPR016040">
    <property type="entry name" value="NAD(P)-bd_dom"/>
</dbReference>
<evidence type="ECO:0000313" key="3">
    <source>
        <dbReference type="Proteomes" id="UP000753802"/>
    </source>
</evidence>
<organism evidence="2 3">
    <name type="scientific">Sediminibacterium roseum</name>
    <dbReference type="NCBI Taxonomy" id="1978412"/>
    <lineage>
        <taxon>Bacteria</taxon>
        <taxon>Pseudomonadati</taxon>
        <taxon>Bacteroidota</taxon>
        <taxon>Chitinophagia</taxon>
        <taxon>Chitinophagales</taxon>
        <taxon>Chitinophagaceae</taxon>
        <taxon>Sediminibacterium</taxon>
    </lineage>
</organism>
<dbReference type="Gene3D" id="3.40.50.720">
    <property type="entry name" value="NAD(P)-binding Rossmann-like Domain"/>
    <property type="match status" value="1"/>
</dbReference>
<evidence type="ECO:0000313" key="2">
    <source>
        <dbReference type="EMBL" id="NCI50644.1"/>
    </source>
</evidence>
<accession>A0ABW9ZWN5</accession>